<feature type="compositionally biased region" description="Low complexity" evidence="1">
    <location>
        <begin position="760"/>
        <end position="771"/>
    </location>
</feature>
<organism evidence="2">
    <name type="scientific">Dictyostelium discoideum</name>
    <name type="common">Social amoeba</name>
    <dbReference type="NCBI Taxonomy" id="44689"/>
    <lineage>
        <taxon>Eukaryota</taxon>
        <taxon>Amoebozoa</taxon>
        <taxon>Evosea</taxon>
        <taxon>Eumycetozoa</taxon>
        <taxon>Dictyostelia</taxon>
        <taxon>Dictyosteliales</taxon>
        <taxon>Dictyosteliaceae</taxon>
        <taxon>Dictyostelium</taxon>
    </lineage>
</organism>
<dbReference type="AlphaFoldDB" id="O60985"/>
<feature type="compositionally biased region" description="Basic and acidic residues" evidence="1">
    <location>
        <begin position="772"/>
        <end position="784"/>
    </location>
</feature>
<dbReference type="GeneID" id="2544497"/>
<reference evidence="2" key="2">
    <citation type="journal article" date="1998" name="Genetics">
        <title>Dictyostelium discoideum nuclear plasmid Ddp5 is a chimera related to the Ddp1 and Ddp2 plasmid families.</title>
        <authorList>
            <person name="Rieben W.K.Jr."/>
            <person name="Gonzales C.M."/>
            <person name="Gonzales S.T."/>
            <person name="Pilkington K.J."/>
            <person name="Kiyosawa H."/>
            <person name="Hughes J.E."/>
            <person name="Welker D.L."/>
        </authorList>
    </citation>
    <scope>NUCLEOTIDE SEQUENCE</scope>
    <source>
        <strain evidence="2">WS2162</strain>
        <plasmid evidence="2">Ddp5</plasmid>
    </source>
</reference>
<dbReference type="EMBL" id="AF000580">
    <property type="protein sequence ID" value="AAC14392.1"/>
    <property type="molecule type" value="Genomic_DNA"/>
</dbReference>
<evidence type="ECO:0000256" key="1">
    <source>
        <dbReference type="SAM" id="MobiDB-lite"/>
    </source>
</evidence>
<dbReference type="PIR" id="T02636">
    <property type="entry name" value="T02636"/>
</dbReference>
<protein>
    <submittedName>
        <fullName evidence="2">D1-like</fullName>
    </submittedName>
</protein>
<feature type="region of interest" description="Disordered" evidence="1">
    <location>
        <begin position="726"/>
        <end position="784"/>
    </location>
</feature>
<gene>
    <name evidence="2" type="primary">d1</name>
</gene>
<dbReference type="RefSeq" id="NP_046745.1">
    <property type="nucleotide sequence ID" value="NC_001889.1"/>
</dbReference>
<geneLocation type="plasmid" evidence="2">
    <name>Ddp5</name>
</geneLocation>
<dbReference type="VEuPathDB" id="AmoebaDB:GeneID_2544497"/>
<name>O60985_DICDI</name>
<feature type="compositionally biased region" description="Polar residues" evidence="1">
    <location>
        <begin position="749"/>
        <end position="759"/>
    </location>
</feature>
<dbReference type="KEGG" id="ddi:d1"/>
<evidence type="ECO:0000313" key="2">
    <source>
        <dbReference type="EMBL" id="AAC14392.1"/>
    </source>
</evidence>
<reference evidence="2" key="1">
    <citation type="submission" date="1997-04" db="EMBL/GenBank/DDBJ databases">
        <authorList>
            <person name="Rieben W.K."/>
            <person name="Gonzales C."/>
            <person name="Gonzales S.T."/>
            <person name="Pilkington K."/>
            <person name="Kiyosawa H."/>
            <person name="Hughes J.E."/>
            <person name="Welker D.L."/>
        </authorList>
    </citation>
    <scope>NUCLEOTIDE SEQUENCE</scope>
    <source>
        <strain evidence="2">WS2162</strain>
        <plasmid evidence="2">Ddp5</plasmid>
    </source>
</reference>
<accession>O60985</accession>
<sequence>MPKSETNSIILVQPPTTFFSDHDFKIISRKNLKNLVDCFILDDKLVIKDGSDNKIIPESLDELYKLLCQIHTSKPIHLKYTDMVKQFKMLYHVSNIENSILSFLRCCEDASCKHYCLTLKPMIKNEKNNQLAIVSPKSKSKSQKIFATQNTIVDYDSDCNQVRIIRSYRDFSFLTPSPFFYNLYIQHLYTSYKKDPNFPRLISIDEFTAISLLYNQNNQSTAILDNLKNNSLTNEAIDFIMYKTMLQFSPISRKKNKFFKCLSTNSYPEIFYFFNLKSIFLDGNKSKRIFTNADGSLNELIIFPIAYGGHISLGALYMEKVEEKIRIQYMMHVDKFVKSTHCCIDVPSHTCKESDCYSLTCTYQKFVCWKKIKKAFIIQLMVENNENLTFLDTNDDSLIFENDFPVLPFSFGVNETIDCHLAFVRNLNLVVDCFYVEIPKLSMESILKSRFSTHSTQYTLDTSHFQQLELEISNSCKQFAMVQEMVEKEITPSGFAYDLKCLNPSVGFPPNIIFEFAIQTSFFGQVKQYFSYISTYCVMMSINKGFPSGSYNFTKIELNMSSLLEDVVFFYYYSTNNMLYYTTLKNSATIGNFHPSTSFKIYPEVSFFFVPNRSIPINYDQDHPSTFFKKIIDSYLKNVQKNEDHDNDIQPIFSTKILVLKSKKSDSLLSIPLDNNNLDLYNYEVFYKKDYKELEANEFYYHTNIKLQYKQINYIINKIRENHSINNAEKSSKSPSSPFMDCETKNKEYNTSSVNEPSLNQNQSHFQNQNQKKNEEINNIKNESDNSLKRRKCEYFDQNAQEKAETDINNLLDKLNLLTDENLKIQIINNDLKNENKLKDERIKMLLSKGSPKDHCDNILSTTLNSLKVQNEEKEAKINLLEKQVRHLNNVVSENANFLSQINNSIGNNFFENFVTMDILILILENCSKSIEFNTKKLEEYIEDKILLKNSINSVEYINLTKGSLQMFKNYLIEILSKDLGKVPQIYLNELLTKFSISEAQINPLIPDSHHIKHNIVNPISPYLNNFSTFPDNFIHFILYVEIEEEKRLQLSSIDISFMFNEFLEKLSKCQEITEVFKKIRDISKNSLDYVQKNKDKFLDVSSDALKRFLKKDELMLVSNENGKNIELDILNNIINRCNYCILFADLAVLKPKLVLFQEATCTVCYRPCIGNNVFLKCEKNYCNNVICSNCFKENIKNCSDEYSMSKRCNHCISRSISGKLCISCEKLNSISDKLEICDQIVFNDVDQPCVFKLCKDCKTKKLCPYVKHENVLN</sequence>
<feature type="compositionally biased region" description="Polar residues" evidence="1">
    <location>
        <begin position="726"/>
        <end position="737"/>
    </location>
</feature>
<proteinExistence type="predicted"/>
<keyword evidence="2" id="KW-0614">Plasmid</keyword>